<dbReference type="AlphaFoldDB" id="A0A975YPM3"/>
<keyword evidence="3" id="KW-1185">Reference proteome</keyword>
<dbReference type="EMBL" id="CP076643">
    <property type="protein sequence ID" value="QXO18933.1"/>
    <property type="molecule type" value="Genomic_DNA"/>
</dbReference>
<organism evidence="2 3">
    <name type="scientific">Vibrio ostreae</name>
    <dbReference type="NCBI Taxonomy" id="2841925"/>
    <lineage>
        <taxon>Bacteria</taxon>
        <taxon>Pseudomonadati</taxon>
        <taxon>Pseudomonadota</taxon>
        <taxon>Gammaproteobacteria</taxon>
        <taxon>Vibrionales</taxon>
        <taxon>Vibrionaceae</taxon>
        <taxon>Vibrio</taxon>
    </lineage>
</organism>
<dbReference type="RefSeq" id="WP_218563216.1">
    <property type="nucleotide sequence ID" value="NZ_CP076643.1"/>
</dbReference>
<proteinExistence type="predicted"/>
<dbReference type="Pfam" id="PF11383">
    <property type="entry name" value="DUF3187"/>
    <property type="match status" value="1"/>
</dbReference>
<evidence type="ECO:0000313" key="2">
    <source>
        <dbReference type="EMBL" id="QXO18933.1"/>
    </source>
</evidence>
<dbReference type="KEGG" id="vos:KNV97_12015"/>
<gene>
    <name evidence="2" type="ORF">KNV97_12015</name>
</gene>
<reference evidence="2" key="1">
    <citation type="submission" date="2021-06" db="EMBL/GenBank/DDBJ databases">
        <title>Vibrio nov. sp., novel gut bacterium isolated from Yellow Sea oyster.</title>
        <authorList>
            <person name="Muhammad N."/>
            <person name="Nguyen T.H."/>
            <person name="Lee Y.-J."/>
            <person name="Ko J."/>
            <person name="Kim S.-G."/>
        </authorList>
    </citation>
    <scope>NUCLEOTIDE SEQUENCE</scope>
    <source>
        <strain evidence="2">OG9-811</strain>
    </source>
</reference>
<feature type="chain" id="PRO_5037630043" evidence="1">
    <location>
        <begin position="22"/>
        <end position="322"/>
    </location>
</feature>
<dbReference type="Proteomes" id="UP000694232">
    <property type="component" value="Chromosome 1"/>
</dbReference>
<evidence type="ECO:0000313" key="3">
    <source>
        <dbReference type="Proteomes" id="UP000694232"/>
    </source>
</evidence>
<sequence length="322" mass="37142">MINKTRNGLIALLLCPCLSYANSQYGPLQLYAQSPLQTNSLTPQIRSGFSLPQGSMEFATSGTMASVWAVTDDYEADYYQNQLFLGMKWQMSPRWQLGMNYRWNVAFNNHLDEVTMGFHRIFGLDQAGREDVDRDRFYLEVPDHDVHYDNFEGETLSSALTAYLQYQLYQDQYQGLSLGGSLYYNDLDHGLLSNSRFEQALQLNYAYEYQRHLFNVLLGVSFHHSESVFRHLEYRDNTATFGLSYQYELAARHHLIGEAHVYEGVSDGFSEMSKPSTEFVLGYRYLLPNSAIEFSMIENVFNMDNSTDIAFSLAYRHQFNPG</sequence>
<feature type="signal peptide" evidence="1">
    <location>
        <begin position="1"/>
        <end position="21"/>
    </location>
</feature>
<keyword evidence="1" id="KW-0732">Signal</keyword>
<protein>
    <submittedName>
        <fullName evidence="2">DUF3187 family protein</fullName>
    </submittedName>
</protein>
<evidence type="ECO:0000256" key="1">
    <source>
        <dbReference type="SAM" id="SignalP"/>
    </source>
</evidence>
<accession>A0A975YPM3</accession>
<dbReference type="InterPro" id="IPR021523">
    <property type="entry name" value="DUF3187"/>
</dbReference>
<name>A0A975YPM3_9VIBR</name>